<dbReference type="PANTHER" id="PTHR22893">
    <property type="entry name" value="NADH OXIDOREDUCTASE-RELATED"/>
    <property type="match status" value="1"/>
</dbReference>
<dbReference type="SUPFAM" id="SSF51395">
    <property type="entry name" value="FMN-linked oxidoreductases"/>
    <property type="match status" value="1"/>
</dbReference>
<organism evidence="5 6">
    <name type="scientific">Tunturiibacter lichenicola</name>
    <dbReference type="NCBI Taxonomy" id="2051959"/>
    <lineage>
        <taxon>Bacteria</taxon>
        <taxon>Pseudomonadati</taxon>
        <taxon>Acidobacteriota</taxon>
        <taxon>Terriglobia</taxon>
        <taxon>Terriglobales</taxon>
        <taxon>Acidobacteriaceae</taxon>
        <taxon>Tunturiibacter</taxon>
    </lineage>
</organism>
<keyword evidence="3 5" id="KW-0560">Oxidoreductase</keyword>
<dbReference type="InterPro" id="IPR013785">
    <property type="entry name" value="Aldolase_TIM"/>
</dbReference>
<comment type="caution">
    <text evidence="5">The sequence shown here is derived from an EMBL/GenBank/DDBJ whole genome shotgun (WGS) entry which is preliminary data.</text>
</comment>
<dbReference type="Gene3D" id="3.20.20.70">
    <property type="entry name" value="Aldolase class I"/>
    <property type="match status" value="1"/>
</dbReference>
<evidence type="ECO:0000256" key="2">
    <source>
        <dbReference type="ARBA" id="ARBA00005979"/>
    </source>
</evidence>
<comment type="similarity">
    <text evidence="2">Belongs to the NADH:flavin oxidoreductase/NADH oxidase family.</text>
</comment>
<comment type="cofactor">
    <cofactor evidence="1">
        <name>FMN</name>
        <dbReference type="ChEBI" id="CHEBI:58210"/>
    </cofactor>
</comment>
<evidence type="ECO:0000256" key="3">
    <source>
        <dbReference type="ARBA" id="ARBA00023002"/>
    </source>
</evidence>
<evidence type="ECO:0000256" key="1">
    <source>
        <dbReference type="ARBA" id="ARBA00001917"/>
    </source>
</evidence>
<proteinExistence type="inferred from homology"/>
<evidence type="ECO:0000313" key="5">
    <source>
        <dbReference type="EMBL" id="MBB5343309.1"/>
    </source>
</evidence>
<feature type="domain" description="NADH:flavin oxidoreductase/NADH oxidase N-terminal" evidence="4">
    <location>
        <begin position="71"/>
        <end position="411"/>
    </location>
</feature>
<dbReference type="GO" id="GO:0010181">
    <property type="term" value="F:FMN binding"/>
    <property type="evidence" value="ECO:0007669"/>
    <property type="project" value="InterPro"/>
</dbReference>
<accession>A0A7W8N2Q0</accession>
<dbReference type="Proteomes" id="UP000569092">
    <property type="component" value="Unassembled WGS sequence"/>
</dbReference>
<sequence>MERELSCVPQCTLIEGESSLSRALAYAATSLVGGIKETQEMLDFCAEHGVVATPTKYVPREDFMNTEKDLKLFTPVQLGSLTLKHRAVMAPLTRSRSEQPGGVPGAMMVQYYSDRASDGGLIVGEATNISPTARGWYGAPGLYTDQQVEGWKHVVKAIHAKNGFVFAQLWHTGRSSHSDNQDGNTPVSASVDPTYWEDPNHLVSAPSGWVQPSPHRALEISEIPGIVEDYRKAAARAKAAGFDGVELHAGNGYLLDQFLQDGSNKRTDAYGGSIEHRARLLLDVVEAITSVWGGDRVGVRIAPAGTWNHMRDSNPAALFTYVAEQLNRSGLAYLHIIEPRVKGNVTIDKGQGPIAAEQLRKVFKGKIITAGGYEPKTAETTIESGVADAVAFGRHFVANPDLPLRIREGLALTPYDPDTFYTFDSVGYNDYPFAIELASR</sequence>
<dbReference type="InterPro" id="IPR045247">
    <property type="entry name" value="Oye-like"/>
</dbReference>
<gene>
    <name evidence="5" type="ORF">HDF10_001284</name>
</gene>
<dbReference type="FunFam" id="3.20.20.70:FF:000059">
    <property type="entry name" value="N-ethylmaleimide reductase, FMN-linked"/>
    <property type="match status" value="1"/>
</dbReference>
<dbReference type="GO" id="GO:0016628">
    <property type="term" value="F:oxidoreductase activity, acting on the CH-CH group of donors, NAD or NADP as acceptor"/>
    <property type="evidence" value="ECO:0007669"/>
    <property type="project" value="UniProtKB-ARBA"/>
</dbReference>
<evidence type="ECO:0000259" key="4">
    <source>
        <dbReference type="Pfam" id="PF00724"/>
    </source>
</evidence>
<reference evidence="5 6" key="1">
    <citation type="submission" date="2020-08" db="EMBL/GenBank/DDBJ databases">
        <title>Genomic Encyclopedia of Type Strains, Phase IV (KMG-V): Genome sequencing to study the core and pangenomes of soil and plant-associated prokaryotes.</title>
        <authorList>
            <person name="Whitman W."/>
        </authorList>
    </citation>
    <scope>NUCLEOTIDE SEQUENCE [LARGE SCALE GENOMIC DNA]</scope>
    <source>
        <strain evidence="5 6">M8US30</strain>
    </source>
</reference>
<dbReference type="CDD" id="cd02933">
    <property type="entry name" value="OYE_like_FMN"/>
    <property type="match status" value="1"/>
</dbReference>
<dbReference type="EC" id="1.-.-.-" evidence="5"/>
<dbReference type="GO" id="GO:0005829">
    <property type="term" value="C:cytosol"/>
    <property type="evidence" value="ECO:0007669"/>
    <property type="project" value="UniProtKB-ARBA"/>
</dbReference>
<dbReference type="EMBL" id="JACHDZ010000002">
    <property type="protein sequence ID" value="MBB5343309.1"/>
    <property type="molecule type" value="Genomic_DNA"/>
</dbReference>
<dbReference type="Pfam" id="PF00724">
    <property type="entry name" value="Oxidored_FMN"/>
    <property type="match status" value="1"/>
</dbReference>
<dbReference type="AlphaFoldDB" id="A0A7W8N2Q0"/>
<dbReference type="PANTHER" id="PTHR22893:SF91">
    <property type="entry name" value="NADPH DEHYDROGENASE 2-RELATED"/>
    <property type="match status" value="1"/>
</dbReference>
<dbReference type="InterPro" id="IPR001155">
    <property type="entry name" value="OxRdtase_FMN_N"/>
</dbReference>
<protein>
    <submittedName>
        <fullName evidence="5">N-ethylmaleimide reductase</fullName>
        <ecNumber evidence="5">1.-.-.-</ecNumber>
    </submittedName>
</protein>
<name>A0A7W8N2Q0_9BACT</name>
<evidence type="ECO:0000313" key="6">
    <source>
        <dbReference type="Proteomes" id="UP000569092"/>
    </source>
</evidence>